<name>A0A7J8VCS9_9ROSI</name>
<evidence type="ECO:0000313" key="2">
    <source>
        <dbReference type="Proteomes" id="UP000593573"/>
    </source>
</evidence>
<dbReference type="OrthoDB" id="1001832at2759"/>
<gene>
    <name evidence="1" type="ORF">Goklo_012580</name>
</gene>
<protein>
    <submittedName>
        <fullName evidence="1">Uncharacterized protein</fullName>
    </submittedName>
</protein>
<evidence type="ECO:0000313" key="1">
    <source>
        <dbReference type="EMBL" id="MBA0660581.1"/>
    </source>
</evidence>
<dbReference type="PANTHER" id="PTHR33710:SF77">
    <property type="entry name" value="DNASE I-LIKE SUPERFAMILY PROTEIN"/>
    <property type="match status" value="1"/>
</dbReference>
<reference evidence="1 2" key="1">
    <citation type="journal article" date="2019" name="Genome Biol. Evol.">
        <title>Insights into the evolution of the New World diploid cottons (Gossypium, subgenus Houzingenia) based on genome sequencing.</title>
        <authorList>
            <person name="Grover C.E."/>
            <person name="Arick M.A. 2nd"/>
            <person name="Thrash A."/>
            <person name="Conover J.L."/>
            <person name="Sanders W.S."/>
            <person name="Peterson D.G."/>
            <person name="Frelichowski J.E."/>
            <person name="Scheffler J.A."/>
            <person name="Scheffler B.E."/>
            <person name="Wendel J.F."/>
        </authorList>
    </citation>
    <scope>NUCLEOTIDE SEQUENCE [LARGE SCALE GENOMIC DNA]</scope>
    <source>
        <strain evidence="1">57</strain>
        <tissue evidence="1">Leaf</tissue>
    </source>
</reference>
<keyword evidence="2" id="KW-1185">Reference proteome</keyword>
<accession>A0A7J8VCS9</accession>
<dbReference type="Proteomes" id="UP000593573">
    <property type="component" value="Unassembled WGS sequence"/>
</dbReference>
<comment type="caution">
    <text evidence="1">The sequence shown here is derived from an EMBL/GenBank/DDBJ whole genome shotgun (WGS) entry which is preliminary data.</text>
</comment>
<proteinExistence type="predicted"/>
<sequence length="252" mass="28182">MGNTIPSLLDWISPFLLVLLLDFLVRSGSTSVFTLAYPYKVQAAMAASFKIGRHSLKIILYLYVQGSYTRLDSSRMVGSYQTTVNCSDNSGRNLELTNATTFWCFQQKIRERGGRGKNSASTRVPLTDSMSSMAKLISSQIQLESEKGCLKSTKVDREGVVFCKRLDRAIGNYAWLASFLNCSVTHLSRLNSDHKPLFVSLRPQIHSPLGRSFCFLAGRVEHIDFTTFVKDNWAFTVSMSTSISNFASLLKD</sequence>
<dbReference type="PANTHER" id="PTHR33710">
    <property type="entry name" value="BNAC02G09200D PROTEIN"/>
    <property type="match status" value="1"/>
</dbReference>
<dbReference type="AlphaFoldDB" id="A0A7J8VCS9"/>
<dbReference type="EMBL" id="JABFAB010000009">
    <property type="protein sequence ID" value="MBA0660581.1"/>
    <property type="molecule type" value="Genomic_DNA"/>
</dbReference>
<organism evidence="1 2">
    <name type="scientific">Gossypium klotzschianum</name>
    <dbReference type="NCBI Taxonomy" id="34286"/>
    <lineage>
        <taxon>Eukaryota</taxon>
        <taxon>Viridiplantae</taxon>
        <taxon>Streptophyta</taxon>
        <taxon>Embryophyta</taxon>
        <taxon>Tracheophyta</taxon>
        <taxon>Spermatophyta</taxon>
        <taxon>Magnoliopsida</taxon>
        <taxon>eudicotyledons</taxon>
        <taxon>Gunneridae</taxon>
        <taxon>Pentapetalae</taxon>
        <taxon>rosids</taxon>
        <taxon>malvids</taxon>
        <taxon>Malvales</taxon>
        <taxon>Malvaceae</taxon>
        <taxon>Malvoideae</taxon>
        <taxon>Gossypium</taxon>
    </lineage>
</organism>